<name>A0A345XIX3_9ACTN</name>
<gene>
    <name evidence="3" type="ORF">DVA86_01940</name>
</gene>
<proteinExistence type="predicted"/>
<sequence>MRAPAAVQQAGARLPEAPPYDDGTGTSGTVRATGAVPAAGEERFRDGADGTPARAAVGTAAARAVAGALELSRIVMVSIAVAVIFAGAAAVLAG</sequence>
<evidence type="ECO:0000256" key="2">
    <source>
        <dbReference type="SAM" id="Phobius"/>
    </source>
</evidence>
<organism evidence="3 4">
    <name type="scientific">Streptomyces armeniacus</name>
    <dbReference type="NCBI Taxonomy" id="83291"/>
    <lineage>
        <taxon>Bacteria</taxon>
        <taxon>Bacillati</taxon>
        <taxon>Actinomycetota</taxon>
        <taxon>Actinomycetes</taxon>
        <taxon>Kitasatosporales</taxon>
        <taxon>Streptomycetaceae</taxon>
        <taxon>Streptomyces</taxon>
    </lineage>
</organism>
<dbReference type="Proteomes" id="UP000254425">
    <property type="component" value="Chromosome"/>
</dbReference>
<evidence type="ECO:0000313" key="4">
    <source>
        <dbReference type="Proteomes" id="UP000254425"/>
    </source>
</evidence>
<evidence type="ECO:0000256" key="1">
    <source>
        <dbReference type="SAM" id="MobiDB-lite"/>
    </source>
</evidence>
<dbReference type="KEGG" id="sarm:DVA86_01940"/>
<evidence type="ECO:0000313" key="3">
    <source>
        <dbReference type="EMBL" id="AXK31589.1"/>
    </source>
</evidence>
<keyword evidence="4" id="KW-1185">Reference proteome</keyword>
<protein>
    <submittedName>
        <fullName evidence="3">Uncharacterized protein</fullName>
    </submittedName>
</protein>
<accession>A0A345XIX3</accession>
<keyword evidence="2" id="KW-0472">Membrane</keyword>
<dbReference type="EMBL" id="CP031320">
    <property type="protein sequence ID" value="AXK31589.1"/>
    <property type="molecule type" value="Genomic_DNA"/>
</dbReference>
<feature type="region of interest" description="Disordered" evidence="1">
    <location>
        <begin position="1"/>
        <end position="32"/>
    </location>
</feature>
<dbReference type="AlphaFoldDB" id="A0A345XIX3"/>
<keyword evidence="2" id="KW-1133">Transmembrane helix</keyword>
<reference evidence="3 4" key="1">
    <citation type="submission" date="2018-07" db="EMBL/GenBank/DDBJ databases">
        <title>Draft genome of the type strain Streptomyces armeniacus ATCC 15676.</title>
        <authorList>
            <person name="Labana P."/>
            <person name="Gosse J.T."/>
            <person name="Boddy C.N."/>
        </authorList>
    </citation>
    <scope>NUCLEOTIDE SEQUENCE [LARGE SCALE GENOMIC DNA]</scope>
    <source>
        <strain evidence="3 4">ATCC 15676</strain>
    </source>
</reference>
<feature type="transmembrane region" description="Helical" evidence="2">
    <location>
        <begin position="74"/>
        <end position="93"/>
    </location>
</feature>
<keyword evidence="2" id="KW-0812">Transmembrane</keyword>